<feature type="region of interest" description="Disordered" evidence="3">
    <location>
        <begin position="282"/>
        <end position="475"/>
    </location>
</feature>
<dbReference type="GO" id="GO:0008233">
    <property type="term" value="F:peptidase activity"/>
    <property type="evidence" value="ECO:0007669"/>
    <property type="project" value="InterPro"/>
</dbReference>
<dbReference type="PRINTS" id="PR00793">
    <property type="entry name" value="PROAMNOPTASE"/>
</dbReference>
<protein>
    <recommendedName>
        <fullName evidence="4">AB hydrolase-1 domain-containing protein</fullName>
    </recommendedName>
</protein>
<evidence type="ECO:0000256" key="2">
    <source>
        <dbReference type="ARBA" id="ARBA00022801"/>
    </source>
</evidence>
<gene>
    <name evidence="5" type="ORF">D9757_007680</name>
</gene>
<evidence type="ECO:0000313" key="5">
    <source>
        <dbReference type="EMBL" id="KAF5379316.1"/>
    </source>
</evidence>
<feature type="compositionally biased region" description="Low complexity" evidence="3">
    <location>
        <begin position="404"/>
        <end position="413"/>
    </location>
</feature>
<dbReference type="Proteomes" id="UP000518752">
    <property type="component" value="Unassembled WGS sequence"/>
</dbReference>
<name>A0A8H5H9V7_9AGAR</name>
<dbReference type="Pfam" id="PF00561">
    <property type="entry name" value="Abhydrolase_1"/>
    <property type="match status" value="1"/>
</dbReference>
<feature type="compositionally biased region" description="Acidic residues" evidence="3">
    <location>
        <begin position="426"/>
        <end position="437"/>
    </location>
</feature>
<feature type="compositionally biased region" description="Basic residues" evidence="3">
    <location>
        <begin position="454"/>
        <end position="464"/>
    </location>
</feature>
<dbReference type="InterPro" id="IPR050266">
    <property type="entry name" value="AB_hydrolase_sf"/>
</dbReference>
<evidence type="ECO:0000313" key="6">
    <source>
        <dbReference type="Proteomes" id="UP000518752"/>
    </source>
</evidence>
<proteinExistence type="inferred from homology"/>
<dbReference type="InterPro" id="IPR000073">
    <property type="entry name" value="AB_hydrolase_1"/>
</dbReference>
<feature type="compositionally biased region" description="Basic and acidic residues" evidence="3">
    <location>
        <begin position="330"/>
        <end position="339"/>
    </location>
</feature>
<evidence type="ECO:0000259" key="4">
    <source>
        <dbReference type="Pfam" id="PF00561"/>
    </source>
</evidence>
<dbReference type="InterPro" id="IPR005945">
    <property type="entry name" value="Pro_imino_pep"/>
</dbReference>
<dbReference type="NCBIfam" id="TIGR01250">
    <property type="entry name" value="pro_imino_pep_2"/>
    <property type="match status" value="1"/>
</dbReference>
<dbReference type="PANTHER" id="PTHR43798:SF33">
    <property type="entry name" value="HYDROLASE, PUTATIVE (AFU_ORTHOLOGUE AFUA_2G14860)-RELATED"/>
    <property type="match status" value="1"/>
</dbReference>
<feature type="region of interest" description="Disordered" evidence="3">
    <location>
        <begin position="74"/>
        <end position="136"/>
    </location>
</feature>
<dbReference type="InterPro" id="IPR002410">
    <property type="entry name" value="Peptidase_S33"/>
</dbReference>
<feature type="domain" description="AB hydrolase-1" evidence="4">
    <location>
        <begin position="623"/>
        <end position="882"/>
    </location>
</feature>
<dbReference type="GO" id="GO:0016020">
    <property type="term" value="C:membrane"/>
    <property type="evidence" value="ECO:0007669"/>
    <property type="project" value="TreeGrafter"/>
</dbReference>
<organism evidence="5 6">
    <name type="scientific">Collybiopsis confluens</name>
    <dbReference type="NCBI Taxonomy" id="2823264"/>
    <lineage>
        <taxon>Eukaryota</taxon>
        <taxon>Fungi</taxon>
        <taxon>Dikarya</taxon>
        <taxon>Basidiomycota</taxon>
        <taxon>Agaricomycotina</taxon>
        <taxon>Agaricomycetes</taxon>
        <taxon>Agaricomycetidae</taxon>
        <taxon>Agaricales</taxon>
        <taxon>Marasmiineae</taxon>
        <taxon>Omphalotaceae</taxon>
        <taxon>Collybiopsis</taxon>
    </lineage>
</organism>
<comment type="caution">
    <text evidence="5">The sequence shown here is derived from an EMBL/GenBank/DDBJ whole genome shotgun (WGS) entry which is preliminary data.</text>
</comment>
<keyword evidence="6" id="KW-1185">Reference proteome</keyword>
<comment type="similarity">
    <text evidence="1">Belongs to the peptidase S33 family.</text>
</comment>
<reference evidence="5 6" key="1">
    <citation type="journal article" date="2020" name="ISME J.">
        <title>Uncovering the hidden diversity of litter-decomposition mechanisms in mushroom-forming fungi.</title>
        <authorList>
            <person name="Floudas D."/>
            <person name="Bentzer J."/>
            <person name="Ahren D."/>
            <person name="Johansson T."/>
            <person name="Persson P."/>
            <person name="Tunlid A."/>
        </authorList>
    </citation>
    <scope>NUCLEOTIDE SEQUENCE [LARGE SCALE GENOMIC DNA]</scope>
    <source>
        <strain evidence="5 6">CBS 406.79</strain>
    </source>
</reference>
<keyword evidence="2" id="KW-0378">Hydrolase</keyword>
<dbReference type="AlphaFoldDB" id="A0A8H5H9V7"/>
<accession>A0A8H5H9V7</accession>
<dbReference type="OrthoDB" id="552755at2759"/>
<dbReference type="PANTHER" id="PTHR43798">
    <property type="entry name" value="MONOACYLGLYCEROL LIPASE"/>
    <property type="match status" value="1"/>
</dbReference>
<sequence length="897" mass="99688">MTRIRRVYLDTSAAQNLHDQLAASQTQVQRLKQESERLMSFCEKYQNAAGVHAEGEAQAKREVDRLKRLLQETQDASKARAESTEWKGKWQQKSAEQTAEKSSRKRRKHTSHAPIASPPLFSDVDIPHDSGSVSPITPRRRVIRDLPTLRRSITSKTSYDNRFDFGDQHVIDDEDSETQTCNLLTRFDLARARQLSHQPTSITETELSGSCHTMSTPKPKVIQEMTRNLLLDAAKTGSLSTLSPKRIREILEEQLGLEDRALRPQKDLIQDAINKAMAEIKGSGEEKEDLEEPEVETKKPVSKEKKRTAAKTATKESKKPESSISKKRKADAGQDDKPSSSKAKKPKVPTSAKNDKKSFSSAAIVPPSSDIEDEQRTKLTTDKLTSSEACYSGNLESASKEPPSKASSSPVSELTPVPSPAVQVEEQSESELSVLEDEPPKPKGKGKSKESTKSKGKKEKKPRKGSTTTLSKDEETIKKLKALINACGVRKVWAKLFKDIENSPSQQIAMLRKVLTDLGMSGRLSMEQAKVIKEKRELASELADVQSFEQSVNKRSRRSQSTASKEEAASASESEEKSDEDGPPAKRKVCGALARVSWLSYKIRVIRNDDSTESAYGNGDTTPLIALHGGPGATHDYLLILADLGVPLIVYDQIGSGKSTHYTEKMGDTSFWTVQLFLDELDNLIRTLGVQDKYDLAGHSWGGMLAASHAVLQPKGLRKLMLMSSPADIKLWMQAQGKLKKRLPQDVQDAIEKNESEGTTDSADYKRVMGVETDARVAFEGVERAGEESDGLLDNASFLLAPHWKTNELSCCRNGPSEFHVTGSLAKWSLVSEAHKINVPTLLTNGAYDEAQDESVAPYFREIPKVKWVRFENSSHMPHFEERERYMEVVKMFLEAK</sequence>
<feature type="region of interest" description="Disordered" evidence="3">
    <location>
        <begin position="543"/>
        <end position="586"/>
    </location>
</feature>
<evidence type="ECO:0000256" key="1">
    <source>
        <dbReference type="ARBA" id="ARBA00010088"/>
    </source>
</evidence>
<dbReference type="InterPro" id="IPR029058">
    <property type="entry name" value="AB_hydrolase_fold"/>
</dbReference>
<dbReference type="Gene3D" id="3.40.50.1820">
    <property type="entry name" value="alpha/beta hydrolase"/>
    <property type="match status" value="1"/>
</dbReference>
<feature type="compositionally biased region" description="Basic and acidic residues" evidence="3">
    <location>
        <begin position="74"/>
        <end position="88"/>
    </location>
</feature>
<dbReference type="GO" id="GO:0006508">
    <property type="term" value="P:proteolysis"/>
    <property type="evidence" value="ECO:0007669"/>
    <property type="project" value="InterPro"/>
</dbReference>
<dbReference type="EMBL" id="JAACJN010000070">
    <property type="protein sequence ID" value="KAF5379316.1"/>
    <property type="molecule type" value="Genomic_DNA"/>
</dbReference>
<evidence type="ECO:0000256" key="3">
    <source>
        <dbReference type="SAM" id="MobiDB-lite"/>
    </source>
</evidence>
<dbReference type="SUPFAM" id="SSF53474">
    <property type="entry name" value="alpha/beta-Hydrolases"/>
    <property type="match status" value="1"/>
</dbReference>